<protein>
    <submittedName>
        <fullName evidence="2">Uncharacterized protein</fullName>
    </submittedName>
</protein>
<keyword evidence="1" id="KW-0812">Transmembrane</keyword>
<keyword evidence="1" id="KW-0472">Membrane</keyword>
<keyword evidence="1" id="KW-1133">Transmembrane helix</keyword>
<dbReference type="AlphaFoldDB" id="A0A653LDY1"/>
<sequence length="32" mass="3829">MFVMDVFWWFILFVSGFVGVHTCQMKKDISTQ</sequence>
<name>A0A653LDY1_AERVE</name>
<dbReference type="EMBL" id="CABWLC010000020">
    <property type="protein sequence ID" value="VXA89028.1"/>
    <property type="molecule type" value="Genomic_DNA"/>
</dbReference>
<reference evidence="2 3" key="1">
    <citation type="submission" date="2019-10" db="EMBL/GenBank/DDBJ databases">
        <authorList>
            <person name="Karimi E."/>
        </authorList>
    </citation>
    <scope>NUCLEOTIDE SEQUENCE [LARGE SCALE GENOMIC DNA]</scope>
    <source>
        <strain evidence="2">Aeromonas sp. 8C</strain>
    </source>
</reference>
<dbReference type="Proteomes" id="UP000439123">
    <property type="component" value="Unassembled WGS sequence"/>
</dbReference>
<evidence type="ECO:0000313" key="3">
    <source>
        <dbReference type="Proteomes" id="UP000439123"/>
    </source>
</evidence>
<accession>A0A653LDY1</accession>
<evidence type="ECO:0000256" key="1">
    <source>
        <dbReference type="SAM" id="Phobius"/>
    </source>
</evidence>
<feature type="transmembrane region" description="Helical" evidence="1">
    <location>
        <begin position="6"/>
        <end position="23"/>
    </location>
</feature>
<proteinExistence type="predicted"/>
<organism evidence="2 3">
    <name type="scientific">Aeromonas veronii</name>
    <dbReference type="NCBI Taxonomy" id="654"/>
    <lineage>
        <taxon>Bacteria</taxon>
        <taxon>Pseudomonadati</taxon>
        <taxon>Pseudomonadota</taxon>
        <taxon>Gammaproteobacteria</taxon>
        <taxon>Aeromonadales</taxon>
        <taxon>Aeromonadaceae</taxon>
        <taxon>Aeromonas</taxon>
    </lineage>
</organism>
<evidence type="ECO:0000313" key="2">
    <source>
        <dbReference type="EMBL" id="VXA89028.1"/>
    </source>
</evidence>
<gene>
    <name evidence="2" type="ORF">AERO8C_70657</name>
</gene>